<feature type="compositionally biased region" description="Polar residues" evidence="1">
    <location>
        <begin position="209"/>
        <end position="218"/>
    </location>
</feature>
<sequence length="371" mass="39508">MSLSPSGLLRYARRRKSTIPEVDESKVLRPSPLQAAAAAVGVSDSVSGCVHSEPMEETEENLQESSDTNPTDHSAGNLGVVVRESEAECLVDSTFGREMISESDKLVDSDGLPVTEDMAGASKSVVDAVETGNPQDEQPQMDLDLRGLVSCERKAPFDLSNDLQMDPGCGDGYLENIGKKVEVLESQCHVVSNLVVTESGNLSVGGASGDSQRSSSESACPESLVTKPEVRASQSDGLHSDNIGIASTGQPYDERPMDLDSRGAESSPHFERNFLVGLNNSFQKGDERGDGYSKNVGAEIEVSKPKCHVVSTMVVADRVLQSRQLTDGGASGDSQRSSAKSPRHESLVPQPEVRASNSEGSATRLAYTCRF</sequence>
<reference evidence="2" key="1">
    <citation type="submission" date="2022-08" db="EMBL/GenBank/DDBJ databases">
        <authorList>
            <person name="Gutierrez-Valencia J."/>
        </authorList>
    </citation>
    <scope>NUCLEOTIDE SEQUENCE</scope>
</reference>
<evidence type="ECO:0000313" key="3">
    <source>
        <dbReference type="Proteomes" id="UP001154282"/>
    </source>
</evidence>
<feature type="region of interest" description="Disordered" evidence="1">
    <location>
        <begin position="47"/>
        <end position="77"/>
    </location>
</feature>
<protein>
    <submittedName>
        <fullName evidence="2">Uncharacterized protein</fullName>
    </submittedName>
</protein>
<accession>A0AAV0PDT8</accession>
<evidence type="ECO:0000313" key="2">
    <source>
        <dbReference type="EMBL" id="CAI0468428.1"/>
    </source>
</evidence>
<dbReference type="EMBL" id="CAMGYJ010000008">
    <property type="protein sequence ID" value="CAI0468428.1"/>
    <property type="molecule type" value="Genomic_DNA"/>
</dbReference>
<dbReference type="AlphaFoldDB" id="A0AAV0PDT8"/>
<evidence type="ECO:0000256" key="1">
    <source>
        <dbReference type="SAM" id="MobiDB-lite"/>
    </source>
</evidence>
<gene>
    <name evidence="2" type="ORF">LITE_LOCUS37800</name>
</gene>
<proteinExistence type="predicted"/>
<feature type="region of interest" description="Disordered" evidence="1">
    <location>
        <begin position="1"/>
        <end position="25"/>
    </location>
</feature>
<dbReference type="Proteomes" id="UP001154282">
    <property type="component" value="Unassembled WGS sequence"/>
</dbReference>
<organism evidence="2 3">
    <name type="scientific">Linum tenue</name>
    <dbReference type="NCBI Taxonomy" id="586396"/>
    <lineage>
        <taxon>Eukaryota</taxon>
        <taxon>Viridiplantae</taxon>
        <taxon>Streptophyta</taxon>
        <taxon>Embryophyta</taxon>
        <taxon>Tracheophyta</taxon>
        <taxon>Spermatophyta</taxon>
        <taxon>Magnoliopsida</taxon>
        <taxon>eudicotyledons</taxon>
        <taxon>Gunneridae</taxon>
        <taxon>Pentapetalae</taxon>
        <taxon>rosids</taxon>
        <taxon>fabids</taxon>
        <taxon>Malpighiales</taxon>
        <taxon>Linaceae</taxon>
        <taxon>Linum</taxon>
    </lineage>
</organism>
<feature type="compositionally biased region" description="Basic and acidic residues" evidence="1">
    <location>
        <begin position="252"/>
        <end position="267"/>
    </location>
</feature>
<feature type="region of interest" description="Disordered" evidence="1">
    <location>
        <begin position="200"/>
        <end position="267"/>
    </location>
</feature>
<comment type="caution">
    <text evidence="2">The sequence shown here is derived from an EMBL/GenBank/DDBJ whole genome shotgun (WGS) entry which is preliminary data.</text>
</comment>
<feature type="region of interest" description="Disordered" evidence="1">
    <location>
        <begin position="324"/>
        <end position="371"/>
    </location>
</feature>
<feature type="compositionally biased region" description="Polar residues" evidence="1">
    <location>
        <begin position="63"/>
        <end position="74"/>
    </location>
</feature>
<name>A0AAV0PDT8_9ROSI</name>
<keyword evidence="3" id="KW-1185">Reference proteome</keyword>